<accession>A0AA36FRI5</accession>
<evidence type="ECO:0000313" key="1">
    <source>
        <dbReference type="EMBL" id="CAJ0564410.1"/>
    </source>
</evidence>
<organism evidence="1 2">
    <name type="scientific">Mesorhabditis spiculigera</name>
    <dbReference type="NCBI Taxonomy" id="96644"/>
    <lineage>
        <taxon>Eukaryota</taxon>
        <taxon>Metazoa</taxon>
        <taxon>Ecdysozoa</taxon>
        <taxon>Nematoda</taxon>
        <taxon>Chromadorea</taxon>
        <taxon>Rhabditida</taxon>
        <taxon>Rhabditina</taxon>
        <taxon>Rhabditomorpha</taxon>
        <taxon>Rhabditoidea</taxon>
        <taxon>Rhabditidae</taxon>
        <taxon>Mesorhabditinae</taxon>
        <taxon>Mesorhabditis</taxon>
    </lineage>
</organism>
<comment type="caution">
    <text evidence="1">The sequence shown here is derived from an EMBL/GenBank/DDBJ whole genome shotgun (WGS) entry which is preliminary data.</text>
</comment>
<dbReference type="Proteomes" id="UP001177023">
    <property type="component" value="Unassembled WGS sequence"/>
</dbReference>
<name>A0AA36FRI5_9BILA</name>
<keyword evidence="2" id="KW-1185">Reference proteome</keyword>
<proteinExistence type="predicted"/>
<sequence>MPKKRVEGVKSSTSEASASMSIAATVLTCGRRKRTIATSPVTISPTGLPIAKKLKILEGLITKSPKRWGTLKECTEPKRRFDIFSLDASTFQLTRRGAEWEPERKYLLAYGDVYSFQRQLKYTERSFDGHRCCHVLPGDDRMKPALEDLYILLNNATFEQFGFGPGWLVPDAEKYEKAPYIRTHNALLAIKGPKAELCRQIAGTKPYCVAVHSNSGEAGGELRSTINDVVMLMPDLKKLWIHLGREICESDCLVDVKMPIIVVYMALMKTVPTESVSYKKYEPDAGLLAQFSHTLVPTLQTIITQWEKREREIDYVVVNTQQPAFGRRCHWRDLDKGFDDLPVQLCEGRHDVHHLYGDDRLCMIRREPFSDEGLFITISGDSILLFTCGYNSRRHRSWQQCCDFIRAADEASLRMGKAMKPGADNGIVAAPEVMKYRGETVVQEWVNSEKYNELSTREGLADYMVYGWYPYYYHIIGWPYPPHEVGFRPDPIMCAYADLSEK</sequence>
<dbReference type="EMBL" id="CATQJA010000876">
    <property type="protein sequence ID" value="CAJ0564410.1"/>
    <property type="molecule type" value="Genomic_DNA"/>
</dbReference>
<protein>
    <submittedName>
        <fullName evidence="1">Uncharacterized protein</fullName>
    </submittedName>
</protein>
<reference evidence="1" key="1">
    <citation type="submission" date="2023-06" db="EMBL/GenBank/DDBJ databases">
        <authorList>
            <person name="Delattre M."/>
        </authorList>
    </citation>
    <scope>NUCLEOTIDE SEQUENCE</scope>
    <source>
        <strain evidence="1">AF72</strain>
    </source>
</reference>
<gene>
    <name evidence="1" type="ORF">MSPICULIGERA_LOCUS3085</name>
</gene>
<evidence type="ECO:0000313" key="2">
    <source>
        <dbReference type="Proteomes" id="UP001177023"/>
    </source>
</evidence>
<dbReference type="AlphaFoldDB" id="A0AA36FRI5"/>
<feature type="non-terminal residue" evidence="1">
    <location>
        <position position="502"/>
    </location>
</feature>